<accession>A0ACD3BEF5</accession>
<evidence type="ECO:0000313" key="1">
    <source>
        <dbReference type="EMBL" id="TFK76331.1"/>
    </source>
</evidence>
<dbReference type="Proteomes" id="UP000308600">
    <property type="component" value="Unassembled WGS sequence"/>
</dbReference>
<keyword evidence="2" id="KW-1185">Reference proteome</keyword>
<organism evidence="1 2">
    <name type="scientific">Pluteus cervinus</name>
    <dbReference type="NCBI Taxonomy" id="181527"/>
    <lineage>
        <taxon>Eukaryota</taxon>
        <taxon>Fungi</taxon>
        <taxon>Dikarya</taxon>
        <taxon>Basidiomycota</taxon>
        <taxon>Agaricomycotina</taxon>
        <taxon>Agaricomycetes</taxon>
        <taxon>Agaricomycetidae</taxon>
        <taxon>Agaricales</taxon>
        <taxon>Pluteineae</taxon>
        <taxon>Pluteaceae</taxon>
        <taxon>Pluteus</taxon>
    </lineage>
</organism>
<dbReference type="EMBL" id="ML208260">
    <property type="protein sequence ID" value="TFK76331.1"/>
    <property type="molecule type" value="Genomic_DNA"/>
</dbReference>
<name>A0ACD3BEF5_9AGAR</name>
<sequence>MTDVQPQKPIKRILARFNRFLTPAENASELRIRRRNKTLGALTRRIGTIRLVLFVCGYLWMLALPSDRLARRVWIDENALQPNRVDVHWNWGEVHTADRYLDDLENLRDQNATSDQRAQYLLSQFQKLGLPSSTQKYHFSASSGDIQGSNAFAILSSPRVSGTEAMVISASWLSRTGDGEGQLNLRGVATVLSLAGYLNRYAHWSKDLIFIINDGYLDGMQAWLSAYYGVSQPNLHAEPLEIVSGVIWAALCVDYPGHSYSHLGIFHEGLNGRLPNQDLVTSLYYVASSNSPVIMYDHLDSRDVPDRRDELDPIPLWVPRVMRDMPDVRAYAYRAMNLLRHIGYQARGRASGVHGLFHQYRVDAITLFAYPATGPYGFHAIGRSVEGTLRAANNMLERLHASFFFYLLPVHHEFIQIGKYLPSAILISVAMIFGGLKIWSDAGWTRSSIIEQKVTSEPTWTRRRRPVIPSLLIVLATHLMGTLLFFVVKSSWFVPRYMSTAPILFITFTSLPPLITIFLPPPTVDEATTAPLSSLLKAFNLCIASTIISIISVLNFSMAASLAVFLGIPLSISSSSPNPLPRVFKYFSYALLGLGWLLFGSNEPKSAIRDWEMFGGWFAPFVCIVYAPLVFQAAIVCLQPQ</sequence>
<protein>
    <submittedName>
        <fullName evidence="1">Gaa1-domain-containing protein</fullName>
    </submittedName>
</protein>
<gene>
    <name evidence="1" type="ORF">BDN72DRAFT_785081</name>
</gene>
<proteinExistence type="predicted"/>
<reference evidence="1 2" key="1">
    <citation type="journal article" date="2019" name="Nat. Ecol. Evol.">
        <title>Megaphylogeny resolves global patterns of mushroom evolution.</title>
        <authorList>
            <person name="Varga T."/>
            <person name="Krizsan K."/>
            <person name="Foldi C."/>
            <person name="Dima B."/>
            <person name="Sanchez-Garcia M."/>
            <person name="Sanchez-Ramirez S."/>
            <person name="Szollosi G.J."/>
            <person name="Szarkandi J.G."/>
            <person name="Papp V."/>
            <person name="Albert L."/>
            <person name="Andreopoulos W."/>
            <person name="Angelini C."/>
            <person name="Antonin V."/>
            <person name="Barry K.W."/>
            <person name="Bougher N.L."/>
            <person name="Buchanan P."/>
            <person name="Buyck B."/>
            <person name="Bense V."/>
            <person name="Catcheside P."/>
            <person name="Chovatia M."/>
            <person name="Cooper J."/>
            <person name="Damon W."/>
            <person name="Desjardin D."/>
            <person name="Finy P."/>
            <person name="Geml J."/>
            <person name="Haridas S."/>
            <person name="Hughes K."/>
            <person name="Justo A."/>
            <person name="Karasinski D."/>
            <person name="Kautmanova I."/>
            <person name="Kiss B."/>
            <person name="Kocsube S."/>
            <person name="Kotiranta H."/>
            <person name="LaButti K.M."/>
            <person name="Lechner B.E."/>
            <person name="Liimatainen K."/>
            <person name="Lipzen A."/>
            <person name="Lukacs Z."/>
            <person name="Mihaltcheva S."/>
            <person name="Morgado L.N."/>
            <person name="Niskanen T."/>
            <person name="Noordeloos M.E."/>
            <person name="Ohm R.A."/>
            <person name="Ortiz-Santana B."/>
            <person name="Ovrebo C."/>
            <person name="Racz N."/>
            <person name="Riley R."/>
            <person name="Savchenko A."/>
            <person name="Shiryaev A."/>
            <person name="Soop K."/>
            <person name="Spirin V."/>
            <person name="Szebenyi C."/>
            <person name="Tomsovsky M."/>
            <person name="Tulloss R.E."/>
            <person name="Uehling J."/>
            <person name="Grigoriev I.V."/>
            <person name="Vagvolgyi C."/>
            <person name="Papp T."/>
            <person name="Martin F.M."/>
            <person name="Miettinen O."/>
            <person name="Hibbett D.S."/>
            <person name="Nagy L.G."/>
        </authorList>
    </citation>
    <scope>NUCLEOTIDE SEQUENCE [LARGE SCALE GENOMIC DNA]</scope>
    <source>
        <strain evidence="1 2">NL-1719</strain>
    </source>
</reference>
<evidence type="ECO:0000313" key="2">
    <source>
        <dbReference type="Proteomes" id="UP000308600"/>
    </source>
</evidence>